<feature type="region of interest" description="Disordered" evidence="7">
    <location>
        <begin position="1489"/>
        <end position="1516"/>
    </location>
</feature>
<evidence type="ECO:0000259" key="9">
    <source>
        <dbReference type="Pfam" id="PF12234"/>
    </source>
</evidence>
<gene>
    <name evidence="10" type="ORF">C2857_001550</name>
</gene>
<sequence>MIAVLPGQPQAKLQGVTTGFWDGHQVIQTVYDDDSEQQLDAIVLDEASGKIATCTPKQVRIYCPLALQDESVKWAQQTVLDIPHPTHQIPCTLSWGSPEELLVASSSISLFTTRDNIVNVWQKELPNPAKSALMSPDSAYVASIGLYDRLVKVWRRLTYTTEEVRFDVSHLRHPDIVVSVRWRRPLHPKQVADNVLYTLCLDNSIRIWAPLEAAEGQHWQLRGRINTNKFTVDSSIAPCSPIILIVDGRDFNMAVERAVRDHMAVDESTPALDHLVAVATKNPDICIRIDRPGAMSVWALENVGASDCDAFRAFDIAHVRLPNFGGFSTFINGETETRCGHIQVQTYYDRSTGRLQFILHSLDGAIGVFTSNVADLMDPLMNDRRLQLLTVWTGHTAPVKKIVRNFSGHAIVSRTDDGECILWKRSIAQVQGKSQILSRHLTIPEESGIHRICVLRKGRFVVFLCSISVVLWDCRSNNATVLARCSLSTEEIPLCLIVLPRSQIADNRIAYVATVTSAGQGIVWEVGLPQYLATGYHDNTARLAEFCRFNLEIEETLKYVLPVDPAGAAPPMSGFLDVFARDIAISYTNTGRVNFWAARVNVKDRNVEWLSTSSTETGLTELALASGSMLKKAALVNSTRSQLTIWDIGGSRLEYEQDYKAQHMVQDLDWTSTPDAQAILAVGFQHRVVLLSQMRFDYLNKGPAWAPIHEINIWDLTPHPIGDSAWLANGYLVIGSGNQLIIHDRHIDGEASAITTMTYVNKEGPRDLFEAVQRFNGPLPVFHPQFLSQCILAGKWDLVRKILLALYRTLKYIVPGDTIDDYLGLRLSQFYMSNVSLRNYEHLGTNLLTATVQMPPASELSRVTGPSAPTHGNEDSDTFTEQTAVSINDKLARVRLPQLSEHEQIQLADMVECAASVESHRRSMDDNAARFMLFSRQLALRKGRKSEIQLSWREISWAFHSNSQDILLDFVSRQNHGLMRWEQARETGVFMWLSDLTTLRNHFEVIAKNEYTKSDLKDPVECSLFYLALRKKTMLQGLWRIASWSNEQTATRKLLANDFSDPKWQRIALKNAYALLSKRRFRYAAAFFLLADHLEDAVEVCLRQLKDLQLAIAISRVYEGDEGPMVRKVIQDEVLSVAAQEGNRWLASWAFWMLGRKDMAVRALVMPVFALLETPCSPDIMSRIFLTDDPALVVLYSQLRSRTLQTLRGASKVTPKAEWEFVLHSAKLYDRMGCDLLGLDLVRNWEFQHFYTTGFGGEVNPLKLLRRRSSLVVDDLSVSRRGLYLEQSQNTTKPSLSQGPSPGSFVEPDTSSLLESFGLFTTILANLANVYFGLQTGWVSIMSMPASLMGFGIFRALRPHLSFPFSPVENVLLQSVAGGMAIMPLGCGFVGVIPAMTYLLRSDENGPLSLSTTQLLVWSLGLCYFGVVFAVPLRRQVIIRERLKFPSGFSTAVLISVLHGEGPEGPQSFKPEELDRAARGGFASLVPRAEEHSSPPLDNSSSREAEDGAHADLTNPPNGTSNMRLLVICFLVSGIFTILTYFFPIIRNIPIFGMIAADRWLWTLNPSLAYVGQGVIMGTETTLHMTLGAIVGWGLLSPLAKLKEWAPGPVDDWEHGSKGWIIWVSLAIMLVDAVVSLAYVGIRSIPRSKLLDFTFYLKSRIQNTAFLGRQMPGQSFNRYSLLQTEDDEDSQDSEFTAARAIRVPDSVYDDANGDAPDDAPLEQLVRTTYFVFGGLVPLFATIIAVLMALVLSIMGVRALGETDLNPVSGISKLAQLFFALIIPQSNKSSVLINLVAGAVSEAGALQAGDLMQDLKTGHLLGAAPNAQFWGQVIGATAGAILSAFVYRLYTSVYTIPGDLFQVPTAYVWIFTARLVTGQGLPFMAKEWSAGAAVLFAFTTLIRTIAADKWWRSFIPGGIAVAVGMYNVPSFTLARAVGGIGCWYWTRVLKRSNTRLIILASGFILGEGFLSIVNLLLQGLKVPHL</sequence>
<feature type="domain" description="RAVE complex protein Rav1 C-terminal" evidence="9">
    <location>
        <begin position="591"/>
        <end position="1241"/>
    </location>
</feature>
<feature type="transmembrane region" description="Helical" evidence="8">
    <location>
        <begin position="1887"/>
        <end position="1905"/>
    </location>
</feature>
<evidence type="ECO:0000256" key="6">
    <source>
        <dbReference type="ARBA" id="ARBA00023136"/>
    </source>
</evidence>
<feature type="transmembrane region" description="Helical" evidence="8">
    <location>
        <begin position="1955"/>
        <end position="1976"/>
    </location>
</feature>
<keyword evidence="5 8" id="KW-1133">Transmembrane helix</keyword>
<proteinExistence type="inferred from homology"/>
<dbReference type="PANTHER" id="PTHR13950:SF9">
    <property type="entry name" value="RABCONNECTIN-3A"/>
    <property type="match status" value="1"/>
</dbReference>
<keyword evidence="6 8" id="KW-0472">Membrane</keyword>
<feature type="transmembrane region" description="Helical" evidence="8">
    <location>
        <begin position="1525"/>
        <end position="1543"/>
    </location>
</feature>
<name>A0A7S9PWK1_EPIFF</name>
<dbReference type="Pfam" id="PF03169">
    <property type="entry name" value="OPT"/>
    <property type="match status" value="1"/>
</dbReference>
<keyword evidence="11" id="KW-1185">Reference proteome</keyword>
<evidence type="ECO:0000256" key="8">
    <source>
        <dbReference type="SAM" id="Phobius"/>
    </source>
</evidence>
<comment type="subcellular location">
    <subcellularLocation>
        <location evidence="1">Membrane</location>
        <topology evidence="1">Multi-pass membrane protein</topology>
    </subcellularLocation>
</comment>
<dbReference type="InterPro" id="IPR004813">
    <property type="entry name" value="OPT"/>
</dbReference>
<dbReference type="EMBL" id="CP031388">
    <property type="protein sequence ID" value="QPH04499.1"/>
    <property type="molecule type" value="Genomic_DNA"/>
</dbReference>
<reference evidence="10 11" key="1">
    <citation type="journal article" date="2018" name="PLoS Genet.">
        <title>Repeat elements organise 3D genome structure and mediate transcription in the filamentous fungus Epichloe festucae.</title>
        <authorList>
            <person name="Winter D.J."/>
            <person name="Ganley A.R.D."/>
            <person name="Young C.A."/>
            <person name="Liachko I."/>
            <person name="Schardl C.L."/>
            <person name="Dupont P.Y."/>
            <person name="Berry D."/>
            <person name="Ram A."/>
            <person name="Scott B."/>
            <person name="Cox M.P."/>
        </authorList>
    </citation>
    <scope>NUCLEOTIDE SEQUENCE [LARGE SCALE GENOMIC DNA]</scope>
    <source>
        <strain evidence="10 11">Fl1</strain>
    </source>
</reference>
<evidence type="ECO:0000256" key="3">
    <source>
        <dbReference type="ARBA" id="ARBA00022448"/>
    </source>
</evidence>
<feature type="transmembrane region" description="Helical" evidence="8">
    <location>
        <begin position="1330"/>
        <end position="1354"/>
    </location>
</feature>
<dbReference type="SMART" id="SM00320">
    <property type="entry name" value="WD40"/>
    <property type="match status" value="4"/>
</dbReference>
<dbReference type="Proteomes" id="UP000594364">
    <property type="component" value="Chromosome 4"/>
</dbReference>
<dbReference type="SUPFAM" id="SSF50978">
    <property type="entry name" value="WD40 repeat-like"/>
    <property type="match status" value="1"/>
</dbReference>
<dbReference type="GO" id="GO:0035673">
    <property type="term" value="F:oligopeptide transmembrane transporter activity"/>
    <property type="evidence" value="ECO:0007669"/>
    <property type="project" value="InterPro"/>
</dbReference>
<protein>
    <recommendedName>
        <fullName evidence="9">RAVE complex protein Rav1 C-terminal domain-containing protein</fullName>
    </recommendedName>
</protein>
<feature type="transmembrane region" description="Helical" evidence="8">
    <location>
        <begin position="1828"/>
        <end position="1846"/>
    </location>
</feature>
<feature type="transmembrane region" description="Helical" evidence="8">
    <location>
        <begin position="1620"/>
        <end position="1642"/>
    </location>
</feature>
<dbReference type="InterPro" id="IPR036322">
    <property type="entry name" value="WD40_repeat_dom_sf"/>
</dbReference>
<evidence type="ECO:0000313" key="11">
    <source>
        <dbReference type="Proteomes" id="UP000594364"/>
    </source>
</evidence>
<dbReference type="GO" id="GO:0007035">
    <property type="term" value="P:vacuolar acidification"/>
    <property type="evidence" value="ECO:0007669"/>
    <property type="project" value="TreeGrafter"/>
</dbReference>
<dbReference type="InterPro" id="IPR001680">
    <property type="entry name" value="WD40_rpt"/>
</dbReference>
<keyword evidence="4 8" id="KW-0812">Transmembrane</keyword>
<dbReference type="OrthoDB" id="342131at2759"/>
<dbReference type="Gene3D" id="2.130.10.10">
    <property type="entry name" value="YVTN repeat-like/Quinoprotein amine dehydrogenase"/>
    <property type="match status" value="2"/>
</dbReference>
<dbReference type="Pfam" id="PF12234">
    <property type="entry name" value="Rav1p_C"/>
    <property type="match status" value="1"/>
</dbReference>
<evidence type="ECO:0000256" key="4">
    <source>
        <dbReference type="ARBA" id="ARBA00022692"/>
    </source>
</evidence>
<evidence type="ECO:0000256" key="7">
    <source>
        <dbReference type="SAM" id="MobiDB-lite"/>
    </source>
</evidence>
<dbReference type="NCBIfam" id="TIGR00728">
    <property type="entry name" value="OPT_sfam"/>
    <property type="match status" value="1"/>
</dbReference>
<evidence type="ECO:0000256" key="1">
    <source>
        <dbReference type="ARBA" id="ARBA00004141"/>
    </source>
</evidence>
<accession>A0A7S9PWK1</accession>
<evidence type="ECO:0000313" key="10">
    <source>
        <dbReference type="EMBL" id="QPH04499.1"/>
    </source>
</evidence>
<organism evidence="10 11">
    <name type="scientific">Epichloe festucae (strain Fl1)</name>
    <dbReference type="NCBI Taxonomy" id="877507"/>
    <lineage>
        <taxon>Eukaryota</taxon>
        <taxon>Fungi</taxon>
        <taxon>Dikarya</taxon>
        <taxon>Ascomycota</taxon>
        <taxon>Pezizomycotina</taxon>
        <taxon>Sordariomycetes</taxon>
        <taxon>Hypocreomycetidae</taxon>
        <taxon>Hypocreales</taxon>
        <taxon>Clavicipitaceae</taxon>
        <taxon>Epichloe</taxon>
    </lineage>
</organism>
<comment type="similarity">
    <text evidence="2">Belongs to the oligopeptide OPT transporter family.</text>
</comment>
<feature type="compositionally biased region" description="Basic and acidic residues" evidence="7">
    <location>
        <begin position="1501"/>
        <end position="1510"/>
    </location>
</feature>
<evidence type="ECO:0000256" key="5">
    <source>
        <dbReference type="ARBA" id="ARBA00022989"/>
    </source>
</evidence>
<feature type="transmembrane region" description="Helical" evidence="8">
    <location>
        <begin position="1729"/>
        <end position="1754"/>
    </location>
</feature>
<feature type="region of interest" description="Disordered" evidence="7">
    <location>
        <begin position="859"/>
        <end position="879"/>
    </location>
</feature>
<keyword evidence="3" id="KW-0813">Transport</keyword>
<feature type="transmembrane region" description="Helical" evidence="8">
    <location>
        <begin position="1415"/>
        <end position="1433"/>
    </location>
</feature>
<evidence type="ECO:0000256" key="2">
    <source>
        <dbReference type="ARBA" id="ARBA00008807"/>
    </source>
</evidence>
<dbReference type="InterPro" id="IPR022033">
    <property type="entry name" value="Rav1p_C"/>
</dbReference>
<dbReference type="GO" id="GO:0016020">
    <property type="term" value="C:membrane"/>
    <property type="evidence" value="ECO:0007669"/>
    <property type="project" value="UniProtKB-SubCell"/>
</dbReference>
<dbReference type="InterPro" id="IPR052208">
    <property type="entry name" value="DmX-like/RAVE_component"/>
</dbReference>
<feature type="transmembrane region" description="Helical" evidence="8">
    <location>
        <begin position="1375"/>
        <end position="1395"/>
    </location>
</feature>
<dbReference type="GO" id="GO:0043291">
    <property type="term" value="C:RAVE complex"/>
    <property type="evidence" value="ECO:0007669"/>
    <property type="project" value="TreeGrafter"/>
</dbReference>
<dbReference type="InterPro" id="IPR015943">
    <property type="entry name" value="WD40/YVTN_repeat-like_dom_sf"/>
</dbReference>
<dbReference type="PANTHER" id="PTHR13950">
    <property type="entry name" value="RABCONNECTIN-RELATED"/>
    <property type="match status" value="1"/>
</dbReference>